<dbReference type="KEGG" id="scu:SCE1572_38755"/>
<reference evidence="2 3" key="1">
    <citation type="journal article" date="2013" name="Sci. Rep.">
        <title>Extraordinary expansion of a Sorangium cellulosum genome from an alkaline milieu.</title>
        <authorList>
            <person name="Han K."/>
            <person name="Li Z.F."/>
            <person name="Peng R."/>
            <person name="Zhu L.P."/>
            <person name="Zhou T."/>
            <person name="Wang L.G."/>
            <person name="Li S.G."/>
            <person name="Zhang X.B."/>
            <person name="Hu W."/>
            <person name="Wu Z.H."/>
            <person name="Qin N."/>
            <person name="Li Y.Z."/>
        </authorList>
    </citation>
    <scope>NUCLEOTIDE SEQUENCE [LARGE SCALE GENOMIC DNA]</scope>
    <source>
        <strain evidence="2 3">So0157-2</strain>
    </source>
</reference>
<proteinExistence type="predicted"/>
<feature type="region of interest" description="Disordered" evidence="1">
    <location>
        <begin position="31"/>
        <end position="51"/>
    </location>
</feature>
<sequence>MLVMMPSATATTQYLPASHVGGRTSCPWCPAPEGQSGIAHDRDSQKLSRHG</sequence>
<accession>S4Y528</accession>
<organism evidence="2 3">
    <name type="scientific">Sorangium cellulosum So0157-2</name>
    <dbReference type="NCBI Taxonomy" id="1254432"/>
    <lineage>
        <taxon>Bacteria</taxon>
        <taxon>Pseudomonadati</taxon>
        <taxon>Myxococcota</taxon>
        <taxon>Polyangia</taxon>
        <taxon>Polyangiales</taxon>
        <taxon>Polyangiaceae</taxon>
        <taxon>Sorangium</taxon>
    </lineage>
</organism>
<evidence type="ECO:0000313" key="3">
    <source>
        <dbReference type="Proteomes" id="UP000014803"/>
    </source>
</evidence>
<protein>
    <submittedName>
        <fullName evidence="2">Uncharacterized protein</fullName>
    </submittedName>
</protein>
<dbReference type="EMBL" id="CP003969">
    <property type="protein sequence ID" value="AGP39919.1"/>
    <property type="molecule type" value="Genomic_DNA"/>
</dbReference>
<dbReference type="Proteomes" id="UP000014803">
    <property type="component" value="Chromosome"/>
</dbReference>
<dbReference type="HOGENOM" id="CLU_3103915_0_0_7"/>
<feature type="compositionally biased region" description="Basic and acidic residues" evidence="1">
    <location>
        <begin position="39"/>
        <end position="51"/>
    </location>
</feature>
<name>S4Y528_SORCE</name>
<dbReference type="AlphaFoldDB" id="S4Y528"/>
<gene>
    <name evidence="2" type="ORF">SCE1572_38755</name>
</gene>
<evidence type="ECO:0000256" key="1">
    <source>
        <dbReference type="SAM" id="MobiDB-lite"/>
    </source>
</evidence>
<evidence type="ECO:0000313" key="2">
    <source>
        <dbReference type="EMBL" id="AGP39919.1"/>
    </source>
</evidence>